<dbReference type="GO" id="GO:0005840">
    <property type="term" value="C:ribosome"/>
    <property type="evidence" value="ECO:0007669"/>
    <property type="project" value="UniProtKB-KW"/>
</dbReference>
<dbReference type="InterPro" id="IPR000509">
    <property type="entry name" value="Ribosomal_eL36"/>
</dbReference>
<keyword evidence="8" id="KW-1185">Reference proteome</keyword>
<organism evidence="8 9">
    <name type="scientific">Macrostomum lignano</name>
    <dbReference type="NCBI Taxonomy" id="282301"/>
    <lineage>
        <taxon>Eukaryota</taxon>
        <taxon>Metazoa</taxon>
        <taxon>Spiralia</taxon>
        <taxon>Lophotrochozoa</taxon>
        <taxon>Platyhelminthes</taxon>
        <taxon>Rhabditophora</taxon>
        <taxon>Macrostomorpha</taxon>
        <taxon>Macrostomida</taxon>
        <taxon>Macrostomidae</taxon>
        <taxon>Macrostomum</taxon>
    </lineage>
</organism>
<dbReference type="GO" id="GO:0006412">
    <property type="term" value="P:translation"/>
    <property type="evidence" value="ECO:0007669"/>
    <property type="project" value="InterPro"/>
</dbReference>
<protein>
    <recommendedName>
        <fullName evidence="5">60S ribosomal protein L36</fullName>
    </recommendedName>
</protein>
<feature type="domain" description="Tudor" evidence="7">
    <location>
        <begin position="291"/>
        <end position="393"/>
    </location>
</feature>
<keyword evidence="3 5" id="KW-0689">Ribosomal protein</keyword>
<evidence type="ECO:0000256" key="2">
    <source>
        <dbReference type="ARBA" id="ARBA00011133"/>
    </source>
</evidence>
<evidence type="ECO:0000256" key="1">
    <source>
        <dbReference type="ARBA" id="ARBA00006509"/>
    </source>
</evidence>
<dbReference type="GO" id="GO:0003735">
    <property type="term" value="F:structural constituent of ribosome"/>
    <property type="evidence" value="ECO:0007669"/>
    <property type="project" value="InterPro"/>
</dbReference>
<name>A0A1I8IBM5_9PLAT</name>
<dbReference type="AlphaFoldDB" id="A0A1I8IBM5"/>
<evidence type="ECO:0000256" key="3">
    <source>
        <dbReference type="ARBA" id="ARBA00022980"/>
    </source>
</evidence>
<sequence>VEESMENILLTVEERNRAVNELERGHSPGPEVVEDVDQLFRPTVKVTREYAVPRHANPEFRHRDKPDQFFSSRNLALLQAERETKIRSQVHEEREARLAENEAAYQDMLAAIRMAPAYEICVGLKKGHRVTANTPREKPANRRGKSTKNNKFVRSVIREIVGYAPYERRIVELLKISKDKRALKFAKRRLGSHLRAKRKREEMVRVVQAQHRKKETKDFPPRGHPSSPSKVTHGVFHLEVTRRVLPKVTHGVFHLEVTRRVLPKVTHGVFHLECIQQDAHCQSDHQFAIPIRIVYVNSLNNFHFILEEDYAKLNELMSAMYQFYSSPNSASVVCTSKLKLGSLYSLYAYNEWYRARLLSVDQQQPMPDQQVVGSMQFELIDFGELIAVPCMELHRVARLLVRFAEMKPAALLGRLASVYPKPEETFNAAQALHNLVNKRVMYASSVGEQSILQAD</sequence>
<evidence type="ECO:0000259" key="7">
    <source>
        <dbReference type="Pfam" id="PF00567"/>
    </source>
</evidence>
<dbReference type="SUPFAM" id="SSF63748">
    <property type="entry name" value="Tudor/PWWP/MBT"/>
    <property type="match status" value="1"/>
</dbReference>
<dbReference type="Pfam" id="PF01158">
    <property type="entry name" value="Ribosomal_L36e"/>
    <property type="match status" value="1"/>
</dbReference>
<reference evidence="9" key="1">
    <citation type="submission" date="2016-11" db="UniProtKB">
        <authorList>
            <consortium name="WormBaseParasite"/>
        </authorList>
    </citation>
    <scope>IDENTIFICATION</scope>
</reference>
<evidence type="ECO:0000256" key="5">
    <source>
        <dbReference type="RuleBase" id="RU000665"/>
    </source>
</evidence>
<dbReference type="Gene3D" id="1.10.10.1760">
    <property type="entry name" value="60S ribosomal protein L36"/>
    <property type="match status" value="1"/>
</dbReference>
<evidence type="ECO:0000313" key="9">
    <source>
        <dbReference type="WBParaSite" id="maker-uti_cns_0011166-snap-gene-0.1-mRNA-1"/>
    </source>
</evidence>
<dbReference type="PROSITE" id="PS01190">
    <property type="entry name" value="RIBOSOMAL_L36E"/>
    <property type="match status" value="1"/>
</dbReference>
<dbReference type="PANTHER" id="PTHR10114">
    <property type="entry name" value="60S RIBOSOMAL PROTEIN L36"/>
    <property type="match status" value="1"/>
</dbReference>
<keyword evidence="4 5" id="KW-0687">Ribonucleoprotein</keyword>
<dbReference type="FunFam" id="1.10.10.1760:FF:000001">
    <property type="entry name" value="60S ribosomal protein L36"/>
    <property type="match status" value="1"/>
</dbReference>
<accession>A0A1I8IBM5</accession>
<dbReference type="InterPro" id="IPR002999">
    <property type="entry name" value="Tudor"/>
</dbReference>
<dbReference type="InterPro" id="IPR038097">
    <property type="entry name" value="Ribosomal_eL36_sf"/>
</dbReference>
<dbReference type="WBParaSite" id="maker-uti_cns_0011166-snap-gene-0.1-mRNA-1">
    <property type="protein sequence ID" value="maker-uti_cns_0011166-snap-gene-0.1-mRNA-1"/>
    <property type="gene ID" value="maker-uti_cns_0011166-snap-gene-0.1"/>
</dbReference>
<comment type="subunit">
    <text evidence="2">Component of the large ribosomal subunit.</text>
</comment>
<dbReference type="InterPro" id="IPR035437">
    <property type="entry name" value="SNase_OB-fold_sf"/>
</dbReference>
<dbReference type="GO" id="GO:1990904">
    <property type="term" value="C:ribonucleoprotein complex"/>
    <property type="evidence" value="ECO:0007669"/>
    <property type="project" value="UniProtKB-KW"/>
</dbReference>
<evidence type="ECO:0000256" key="6">
    <source>
        <dbReference type="SAM" id="MobiDB-lite"/>
    </source>
</evidence>
<dbReference type="Gene3D" id="2.30.30.140">
    <property type="match status" value="1"/>
</dbReference>
<proteinExistence type="inferred from homology"/>
<feature type="region of interest" description="Disordered" evidence="6">
    <location>
        <begin position="210"/>
        <end position="231"/>
    </location>
</feature>
<comment type="similarity">
    <text evidence="1 5">Belongs to the eukaryotic ribosomal protein eL36 family.</text>
</comment>
<dbReference type="Gene3D" id="2.40.50.90">
    <property type="match status" value="1"/>
</dbReference>
<dbReference type="Proteomes" id="UP000095280">
    <property type="component" value="Unplaced"/>
</dbReference>
<dbReference type="Pfam" id="PF00567">
    <property type="entry name" value="TUDOR"/>
    <property type="match status" value="1"/>
</dbReference>
<evidence type="ECO:0000256" key="4">
    <source>
        <dbReference type="ARBA" id="ARBA00023274"/>
    </source>
</evidence>
<evidence type="ECO:0000313" key="8">
    <source>
        <dbReference type="Proteomes" id="UP000095280"/>
    </source>
</evidence>